<sequence>MRLKHWDLRCCASVLCFLFISFIHGEEVQQHGEEGPTTESANMKFSSSFFAASQVVLAPAAAAAYNHVTLKDYGSFSGTVVNSTLSGRSLPAPVDAWLGIDYSTQPVGEGRFNPVTWPAAFNGTNVQDPTSTKVETQDEACLNFNVFRTRGVPLDQKTPVLVWIHGGAFYAGSYSSFDAAAFAASSKEPITVVNFHYRVNSLGFLPSALFEEEGLLNLGLRDQRLFLQFVQKHISAFGGDPDAVTIGGRSAGGHSVGIHYFHNYDEDAGKPLFARAIHQSGSVTARAFPNATYPLYVQQYEAYMKFLGCPTDDNAAALSCLRAADVNDIRNISTQLYNQYDPVLTWPFQPTQGGPLLEKFGSQSGYDGTFFHVPTITSTVNDEAKYYMSGDKETNEEFLDYLHNISPALNSTDLDLLAELYPDPATHPDSPFANSPNSTQYNRLSAAWSDYAYICPGQETAYRASLADVPTWKLRFNTNNSWPAWRGIPHTADTKYTWDEPNVQYPEISHVYHGYLSSFVLSGDPNTHRFPGSPEWPNYKPTGYGLESEPALQLVVQPNNGTKVEADDIRREACLYWRDPERAPRLNK</sequence>
<protein>
    <submittedName>
        <fullName evidence="1">Acetylcholinesterase 1</fullName>
    </submittedName>
</protein>
<comment type="caution">
    <text evidence="1">The sequence shown here is derived from an EMBL/GenBank/DDBJ whole genome shotgun (WGS) entry which is preliminary data.</text>
</comment>
<name>A0ACC3YJM9_COLTU</name>
<evidence type="ECO:0000313" key="2">
    <source>
        <dbReference type="Proteomes" id="UP000805649"/>
    </source>
</evidence>
<accession>A0ACC3YJM9</accession>
<dbReference type="Proteomes" id="UP000805649">
    <property type="component" value="Unassembled WGS sequence"/>
</dbReference>
<evidence type="ECO:0000313" key="1">
    <source>
        <dbReference type="EMBL" id="KAL0932120.1"/>
    </source>
</evidence>
<reference evidence="1 2" key="1">
    <citation type="journal article" date="2020" name="Phytopathology">
        <title>Genome Sequence Resources of Colletotrichum truncatum, C. plurivorum, C. musicola, and C. sojae: Four Species Pathogenic to Soybean (Glycine max).</title>
        <authorList>
            <person name="Rogerio F."/>
            <person name="Boufleur T.R."/>
            <person name="Ciampi-Guillardi M."/>
            <person name="Sukno S.A."/>
            <person name="Thon M.R."/>
            <person name="Massola Junior N.S."/>
            <person name="Baroncelli R."/>
        </authorList>
    </citation>
    <scope>NUCLEOTIDE SEQUENCE [LARGE SCALE GENOMIC DNA]</scope>
    <source>
        <strain evidence="1 2">CMES1059</strain>
    </source>
</reference>
<proteinExistence type="predicted"/>
<keyword evidence="2" id="KW-1185">Reference proteome</keyword>
<organism evidence="1 2">
    <name type="scientific">Colletotrichum truncatum</name>
    <name type="common">Anthracnose fungus</name>
    <name type="synonym">Colletotrichum capsici</name>
    <dbReference type="NCBI Taxonomy" id="5467"/>
    <lineage>
        <taxon>Eukaryota</taxon>
        <taxon>Fungi</taxon>
        <taxon>Dikarya</taxon>
        <taxon>Ascomycota</taxon>
        <taxon>Pezizomycotina</taxon>
        <taxon>Sordariomycetes</taxon>
        <taxon>Hypocreomycetidae</taxon>
        <taxon>Glomerellales</taxon>
        <taxon>Glomerellaceae</taxon>
        <taxon>Colletotrichum</taxon>
        <taxon>Colletotrichum truncatum species complex</taxon>
    </lineage>
</organism>
<gene>
    <name evidence="1" type="ORF">CTRU02_213073</name>
</gene>
<dbReference type="EMBL" id="VUJX02000009">
    <property type="protein sequence ID" value="KAL0932120.1"/>
    <property type="molecule type" value="Genomic_DNA"/>
</dbReference>